<keyword evidence="2" id="KW-0255">Endonuclease</keyword>
<dbReference type="SUPFAM" id="SSF54171">
    <property type="entry name" value="DNA-binding domain"/>
    <property type="match status" value="1"/>
</dbReference>
<dbReference type="GeneID" id="54979363"/>
<dbReference type="InterPro" id="IPR016177">
    <property type="entry name" value="DNA-bd_dom_sf"/>
</dbReference>
<reference evidence="2 3" key="1">
    <citation type="submission" date="2016-04" db="EMBL/GenBank/DDBJ databases">
        <title>An efficient strategy for bacteriophage contamination control in bacterial fermentation.</title>
        <authorList>
            <person name="Xing S."/>
            <person name="Sun Q."/>
            <person name="An X."/>
            <person name="Mi Z."/>
            <person name="Tong Y."/>
        </authorList>
    </citation>
    <scope>NUCLEOTIDE SEQUENCE [LARGE SCALE GENOMIC DNA]</scope>
</reference>
<sequence>MQKFENYLYEIDGKLYWKEARNNSAKIESEAGFIHHSGYRYVKLNDKQTSSHRILWYLRNGFKMPPKGMEIDHINGNRLDNSASNLRIVSSSVNSKNRSKRSDNSSGVAGVGFHKLTGTWWATISINKKRKHLGLFVDWFEAVCARKSAENLNGEYTYRHGK</sequence>
<dbReference type="Pfam" id="PF13392">
    <property type="entry name" value="HNH_3"/>
    <property type="match status" value="1"/>
</dbReference>
<organism evidence="2 3">
    <name type="scientific">Escherichia phage vB_EcoS-IME253</name>
    <dbReference type="NCBI Taxonomy" id="1933412"/>
    <lineage>
        <taxon>Viruses</taxon>
        <taxon>Duplodnaviria</taxon>
        <taxon>Heunggongvirae</taxon>
        <taxon>Uroviricota</taxon>
        <taxon>Caudoviricetes</taxon>
        <taxon>Drexlerviridae</taxon>
        <taxon>Braunvirinae</taxon>
        <taxon>Rtpvirus</taxon>
        <taxon>Rtpvirus IME253</taxon>
    </lineage>
</organism>
<dbReference type="RefSeq" id="YP_009789223.1">
    <property type="nucleotide sequence ID" value="NC_047810.1"/>
</dbReference>
<dbReference type="GO" id="GO:0003677">
    <property type="term" value="F:DNA binding"/>
    <property type="evidence" value="ECO:0007669"/>
    <property type="project" value="InterPro"/>
</dbReference>
<feature type="domain" description="HNH nuclease" evidence="1">
    <location>
        <begin position="52"/>
        <end position="95"/>
    </location>
</feature>
<dbReference type="Proteomes" id="UP000225515">
    <property type="component" value="Segment"/>
</dbReference>
<dbReference type="GO" id="GO:0004519">
    <property type="term" value="F:endonuclease activity"/>
    <property type="evidence" value="ECO:0007669"/>
    <property type="project" value="UniProtKB-KW"/>
</dbReference>
<keyword evidence="2" id="KW-0378">Hydrolase</keyword>
<protein>
    <submittedName>
        <fullName evidence="2">Homing endonuclease</fullName>
    </submittedName>
</protein>
<dbReference type="CDD" id="cd00085">
    <property type="entry name" value="HNHc"/>
    <property type="match status" value="1"/>
</dbReference>
<keyword evidence="3" id="KW-1185">Reference proteome</keyword>
<name>A0A1P8DUR4_9CAUD</name>
<evidence type="ECO:0000259" key="1">
    <source>
        <dbReference type="Pfam" id="PF13392"/>
    </source>
</evidence>
<dbReference type="EMBL" id="KX130960">
    <property type="protein sequence ID" value="APU93258.1"/>
    <property type="molecule type" value="Genomic_DNA"/>
</dbReference>
<evidence type="ECO:0000313" key="3">
    <source>
        <dbReference type="Proteomes" id="UP000225515"/>
    </source>
</evidence>
<evidence type="ECO:0000313" key="2">
    <source>
        <dbReference type="EMBL" id="APU93258.1"/>
    </source>
</evidence>
<dbReference type="KEGG" id="vg:54979363"/>
<proteinExistence type="predicted"/>
<keyword evidence="2" id="KW-0540">Nuclease</keyword>
<accession>A0A1P8DUR4</accession>
<dbReference type="InterPro" id="IPR003615">
    <property type="entry name" value="HNH_nuc"/>
</dbReference>
<dbReference type="InterPro" id="IPR044925">
    <property type="entry name" value="His-Me_finger_sf"/>
</dbReference>
<dbReference type="SUPFAM" id="SSF54060">
    <property type="entry name" value="His-Me finger endonucleases"/>
    <property type="match status" value="1"/>
</dbReference>
<dbReference type="Gene3D" id="3.90.75.20">
    <property type="match status" value="1"/>
</dbReference>